<name>A0A2N1NGZ1_9GLOM</name>
<proteinExistence type="predicted"/>
<evidence type="ECO:0000313" key="3">
    <source>
        <dbReference type="Proteomes" id="UP000233469"/>
    </source>
</evidence>
<comment type="caution">
    <text evidence="2">The sequence shown here is derived from an EMBL/GenBank/DDBJ whole genome shotgun (WGS) entry which is preliminary data.</text>
</comment>
<dbReference type="EMBL" id="LLXL01000389">
    <property type="protein sequence ID" value="PKK73182.1"/>
    <property type="molecule type" value="Genomic_DNA"/>
</dbReference>
<evidence type="ECO:0000256" key="1">
    <source>
        <dbReference type="SAM" id="SignalP"/>
    </source>
</evidence>
<reference evidence="2 3" key="1">
    <citation type="submission" date="2016-04" db="EMBL/GenBank/DDBJ databases">
        <title>Genome analyses suggest a sexual origin of heterokaryosis in a supposedly ancient asexual fungus.</title>
        <authorList>
            <person name="Ropars J."/>
            <person name="Sedzielewska K."/>
            <person name="Noel J."/>
            <person name="Charron P."/>
            <person name="Farinelli L."/>
            <person name="Marton T."/>
            <person name="Kruger M."/>
            <person name="Pelin A."/>
            <person name="Brachmann A."/>
            <person name="Corradi N."/>
        </authorList>
    </citation>
    <scope>NUCLEOTIDE SEQUENCE [LARGE SCALE GENOMIC DNA]</scope>
    <source>
        <strain evidence="2 3">C2</strain>
    </source>
</reference>
<gene>
    <name evidence="2" type="ORF">RhiirC2_776347</name>
</gene>
<feature type="chain" id="PRO_5014768061" evidence="1">
    <location>
        <begin position="25"/>
        <end position="73"/>
    </location>
</feature>
<dbReference type="VEuPathDB" id="FungiDB:RhiirA1_538508"/>
<dbReference type="AlphaFoldDB" id="A0A2N1NGZ1"/>
<dbReference type="Proteomes" id="UP000233469">
    <property type="component" value="Unassembled WGS sequence"/>
</dbReference>
<organism evidence="2 3">
    <name type="scientific">Rhizophagus irregularis</name>
    <dbReference type="NCBI Taxonomy" id="588596"/>
    <lineage>
        <taxon>Eukaryota</taxon>
        <taxon>Fungi</taxon>
        <taxon>Fungi incertae sedis</taxon>
        <taxon>Mucoromycota</taxon>
        <taxon>Glomeromycotina</taxon>
        <taxon>Glomeromycetes</taxon>
        <taxon>Glomerales</taxon>
        <taxon>Glomeraceae</taxon>
        <taxon>Rhizophagus</taxon>
    </lineage>
</organism>
<dbReference type="VEuPathDB" id="FungiDB:RhiirFUN_007178"/>
<sequence>MKHFMLLLLLLSLILVKINSVVHAQLDSKNSNCTSNIDSPCAKLDELLAPCGSKIAPPPANIQAYEYTVDKNF</sequence>
<accession>A0A2N1NGZ1</accession>
<reference evidence="2 3" key="2">
    <citation type="submission" date="2017-10" db="EMBL/GenBank/DDBJ databases">
        <title>Extensive intraspecific genome diversity in a model arbuscular mycorrhizal fungus.</title>
        <authorList>
            <person name="Chen E.C.H."/>
            <person name="Morin E."/>
            <person name="Baudet D."/>
            <person name="Noel J."/>
            <person name="Ndikumana S."/>
            <person name="Charron P."/>
            <person name="St-Onge C."/>
            <person name="Giorgi J."/>
            <person name="Grigoriev I.V."/>
            <person name="Roux C."/>
            <person name="Martin F.M."/>
            <person name="Corradi N."/>
        </authorList>
    </citation>
    <scope>NUCLEOTIDE SEQUENCE [LARGE SCALE GENOMIC DNA]</scope>
    <source>
        <strain evidence="2 3">C2</strain>
    </source>
</reference>
<keyword evidence="1" id="KW-0732">Signal</keyword>
<evidence type="ECO:0000313" key="2">
    <source>
        <dbReference type="EMBL" id="PKK73182.1"/>
    </source>
</evidence>
<feature type="signal peptide" evidence="1">
    <location>
        <begin position="1"/>
        <end position="24"/>
    </location>
</feature>
<protein>
    <submittedName>
        <fullName evidence="2">Uncharacterized protein</fullName>
    </submittedName>
</protein>
<dbReference type="VEuPathDB" id="FungiDB:FUN_005003"/>